<keyword evidence="3" id="KW-1185">Reference proteome</keyword>
<gene>
    <name evidence="2" type="ORF">FF38_09037</name>
</gene>
<feature type="transmembrane region" description="Helical" evidence="1">
    <location>
        <begin position="172"/>
        <end position="192"/>
    </location>
</feature>
<organism evidence="2 3">
    <name type="scientific">Lucilia cuprina</name>
    <name type="common">Green bottle fly</name>
    <name type="synonym">Australian sheep blowfly</name>
    <dbReference type="NCBI Taxonomy" id="7375"/>
    <lineage>
        <taxon>Eukaryota</taxon>
        <taxon>Metazoa</taxon>
        <taxon>Ecdysozoa</taxon>
        <taxon>Arthropoda</taxon>
        <taxon>Hexapoda</taxon>
        <taxon>Insecta</taxon>
        <taxon>Pterygota</taxon>
        <taxon>Neoptera</taxon>
        <taxon>Endopterygota</taxon>
        <taxon>Diptera</taxon>
        <taxon>Brachycera</taxon>
        <taxon>Muscomorpha</taxon>
        <taxon>Oestroidea</taxon>
        <taxon>Calliphoridae</taxon>
        <taxon>Luciliinae</taxon>
        <taxon>Lucilia</taxon>
    </lineage>
</organism>
<protein>
    <submittedName>
        <fullName evidence="2">Uncharacterized protein</fullName>
    </submittedName>
</protein>
<sequence length="236" mass="26146">MEKECPSALHEDLLLTALLVFLSDAVLSQLLMPLLFSPGASYLGEISTVVLLQSRGICYIWPLQNNQLHSGNNNKYRMSLLGDSPPFVLSPGFCRDYKLSNVSSALPWNDLACGLTRAPDNLVIRVTSCSTCHGWSIAAYAGFLNPIGISYRRRVIFMIMEMELMRKLMKDWERWSPSGISGILISIVLGFVFPSIDFIPVIAFSFSGLHFARAYAVCHSATGILWQRLDSSSTSA</sequence>
<reference evidence="2 3" key="1">
    <citation type="journal article" date="2015" name="Nat. Commun.">
        <title>Lucilia cuprina genome unlocks parasitic fly biology to underpin future interventions.</title>
        <authorList>
            <person name="Anstead C.A."/>
            <person name="Korhonen P.K."/>
            <person name="Young N.D."/>
            <person name="Hall R.S."/>
            <person name="Jex A.R."/>
            <person name="Murali S.C."/>
            <person name="Hughes D.S."/>
            <person name="Lee S.F."/>
            <person name="Perry T."/>
            <person name="Stroehlein A.J."/>
            <person name="Ansell B.R."/>
            <person name="Breugelmans B."/>
            <person name="Hofmann A."/>
            <person name="Qu J."/>
            <person name="Dugan S."/>
            <person name="Lee S.L."/>
            <person name="Chao H."/>
            <person name="Dinh H."/>
            <person name="Han Y."/>
            <person name="Doddapaneni H.V."/>
            <person name="Worley K.C."/>
            <person name="Muzny D.M."/>
            <person name="Ioannidis P."/>
            <person name="Waterhouse R.M."/>
            <person name="Zdobnov E.M."/>
            <person name="James P.J."/>
            <person name="Bagnall N.H."/>
            <person name="Kotze A.C."/>
            <person name="Gibbs R.A."/>
            <person name="Richards S."/>
            <person name="Batterham P."/>
            <person name="Gasser R.B."/>
        </authorList>
    </citation>
    <scope>NUCLEOTIDE SEQUENCE [LARGE SCALE GENOMIC DNA]</scope>
    <source>
        <strain evidence="2 3">LS</strain>
        <tissue evidence="2">Full body</tissue>
    </source>
</reference>
<keyword evidence="1" id="KW-0812">Transmembrane</keyword>
<evidence type="ECO:0000313" key="3">
    <source>
        <dbReference type="Proteomes" id="UP000037069"/>
    </source>
</evidence>
<proteinExistence type="predicted"/>
<keyword evidence="1" id="KW-1133">Transmembrane helix</keyword>
<dbReference type="EMBL" id="JRES01001138">
    <property type="protein sequence ID" value="KNC25234.1"/>
    <property type="molecule type" value="Genomic_DNA"/>
</dbReference>
<accession>A0A0L0C1A3</accession>
<dbReference type="Proteomes" id="UP000037069">
    <property type="component" value="Unassembled WGS sequence"/>
</dbReference>
<name>A0A0L0C1A3_LUCCU</name>
<dbReference type="AlphaFoldDB" id="A0A0L0C1A3"/>
<evidence type="ECO:0000256" key="1">
    <source>
        <dbReference type="SAM" id="Phobius"/>
    </source>
</evidence>
<comment type="caution">
    <text evidence="2">The sequence shown here is derived from an EMBL/GenBank/DDBJ whole genome shotgun (WGS) entry which is preliminary data.</text>
</comment>
<feature type="transmembrane region" description="Helical" evidence="1">
    <location>
        <begin position="133"/>
        <end position="151"/>
    </location>
</feature>
<keyword evidence="1" id="KW-0472">Membrane</keyword>
<evidence type="ECO:0000313" key="2">
    <source>
        <dbReference type="EMBL" id="KNC25234.1"/>
    </source>
</evidence>